<evidence type="ECO:0000313" key="2">
    <source>
        <dbReference type="Proteomes" id="UP000199046"/>
    </source>
</evidence>
<proteinExistence type="predicted"/>
<sequence>MSKSDQKFIDTNESTGWYELRDWLNRNGFEGGKDNRAGLRGIIDAMRTKKGDNISWEELDYHLAKSPESFRNLTKA</sequence>
<dbReference type="AlphaFoldDB" id="A0A1I1N4Q4"/>
<reference evidence="2" key="1">
    <citation type="submission" date="2016-10" db="EMBL/GenBank/DDBJ databases">
        <authorList>
            <person name="Varghese N."/>
            <person name="Submissions S."/>
        </authorList>
    </citation>
    <scope>NUCLEOTIDE SEQUENCE [LARGE SCALE GENOMIC DNA]</scope>
    <source>
        <strain evidence="2">DSM 23439</strain>
    </source>
</reference>
<accession>A0A1I1N4Q4</accession>
<dbReference type="Proteomes" id="UP000199046">
    <property type="component" value="Unassembled WGS sequence"/>
</dbReference>
<dbReference type="STRING" id="402385.SAMN05421848_3329"/>
<organism evidence="1 2">
    <name type="scientific">Kushneria avicenniae</name>
    <dbReference type="NCBI Taxonomy" id="402385"/>
    <lineage>
        <taxon>Bacteria</taxon>
        <taxon>Pseudomonadati</taxon>
        <taxon>Pseudomonadota</taxon>
        <taxon>Gammaproteobacteria</taxon>
        <taxon>Oceanospirillales</taxon>
        <taxon>Halomonadaceae</taxon>
        <taxon>Kushneria</taxon>
    </lineage>
</organism>
<evidence type="ECO:0000313" key="1">
    <source>
        <dbReference type="EMBL" id="SFC92644.1"/>
    </source>
</evidence>
<keyword evidence="2" id="KW-1185">Reference proteome</keyword>
<name>A0A1I1N4Q4_9GAMM</name>
<gene>
    <name evidence="1" type="ORF">SAMN05421848_3329</name>
</gene>
<dbReference type="EMBL" id="FOLY01000013">
    <property type="protein sequence ID" value="SFC92644.1"/>
    <property type="molecule type" value="Genomic_DNA"/>
</dbReference>
<protein>
    <submittedName>
        <fullName evidence="1">Uncharacterized protein</fullName>
    </submittedName>
</protein>